<dbReference type="Proteomes" id="UP000324233">
    <property type="component" value="Chromosome"/>
</dbReference>
<evidence type="ECO:0000256" key="5">
    <source>
        <dbReference type="SAM" id="Phobius"/>
    </source>
</evidence>
<feature type="region of interest" description="Disordered" evidence="4">
    <location>
        <begin position="397"/>
        <end position="422"/>
    </location>
</feature>
<keyword evidence="2" id="KW-0677">Repeat</keyword>
<accession>A0A5B9VWU4</accession>
<dbReference type="Pfam" id="PF20703">
    <property type="entry name" value="nSTAND1"/>
    <property type="match status" value="1"/>
</dbReference>
<evidence type="ECO:0000313" key="7">
    <source>
        <dbReference type="EMBL" id="QEH32544.1"/>
    </source>
</evidence>
<dbReference type="PROSITE" id="PS50082">
    <property type="entry name" value="WD_REPEATS_2"/>
    <property type="match status" value="8"/>
</dbReference>
<evidence type="ECO:0000256" key="1">
    <source>
        <dbReference type="ARBA" id="ARBA00022574"/>
    </source>
</evidence>
<dbReference type="PANTHER" id="PTHR22847:SF637">
    <property type="entry name" value="WD REPEAT DOMAIN 5B"/>
    <property type="match status" value="1"/>
</dbReference>
<protein>
    <submittedName>
        <fullName evidence="7">WD domain, G-beta repeat</fullName>
    </submittedName>
</protein>
<dbReference type="SMART" id="SM00320">
    <property type="entry name" value="WD40"/>
    <property type="match status" value="13"/>
</dbReference>
<dbReference type="Pfam" id="PF00400">
    <property type="entry name" value="WD40"/>
    <property type="match status" value="8"/>
</dbReference>
<dbReference type="InterPro" id="IPR019775">
    <property type="entry name" value="WD40_repeat_CS"/>
</dbReference>
<sequence>MSEVICQVTNHADRVELVWSSRGGFFRPYAIAGAELAELRDAAARARKALEVLVHALNSSGQGPMPWEPAFGLVEAGFELYNRLLPGGDDTASRVREWLVGLGDGPGPIELEVVVEELSGNPAAYLSVPWNLVYDDFPEDHESEFRSGVGAERWRPFWAIRYNLTTGRRVEPLKRLPGWTRPRVVAVIDAKVRENLGADQGAALDRFLAEEGLAPVGSLKELRAELRKGPPRLLYWLGHATPDCLHLGDTERVRPGDLRSLLSGYASRERPEGMLAFLNACRTAEAGSGGSFLDVLHDFGFTGAIATERQTIDNFANEFGLAFLRGFLREGKPLGRLLHELRLSNPALGLLYGAHCPPEIRVLPAGEPRAEAMPIGEGAAVAGTVLGATTTPAAWPIPDLGHRPVTTSRATPPGPPLPEKPYPSLGYYDEGDRALFTGRDADAVRFAATLDRPDTRILVLHAESGVGKSSFLRAGVVPYLEGECVGYRFFRRPDGGLLIVQPAKDPVGQLARALIEMAEDPLRFRSPHGEDIVIDLRPVLDEAVGAEAGSGQVDAALRADEDLLADLLSRMSARLPHVLVLVLDQAEELFTLARTKEEREDRDRALRMIQRLVDLRADVKLIVALRTEYYGRLLDHLRQGRRDLVGVRDDLLRDFSRADVIEAIKRPTAEARYGFRYADGVPEEITDGVLALRSENQDSVLPLVQVICTQLYEREKEDTVSAGVITSQDLAAIKGVRGGLRAFAEDAIERSMRLSKADGLAFRDLLGGLYNRQADGTLTTWLASRAGLEARWGRPTPFARVLEAAKSARLLREDEIRIEGDRPRRYIRLGHDALADVAAAWEEERGRRDRFRRAIGAIAGSLALAALMLLLAVVAWRGAAEARARRREAQIGAANLALDRGLALCEQEDVASGLTWLARSLQIVGRDSPPLERVIRANLGAWHTRLSQLRQVLPHELDVKGVSFHPDGKSVLTGSTDRTARIWDASTGEPLGEPMLHPDSVESVAFSHDGRTIATGCNDGSVRLWDVSSQRLIGDALRHPGGIWAITFSPDDRSLLTASDDNRARLWNLERRTVVGTMIHSSTISCVDFSRDGLLAVTADTEVRFWDASTGRPMTYPKIAPGAQVRDFALGPDGQSLLVGTMGRNASLWEVRSGRLIREFGPHPGPVYAVAFSPDGRYISTGSNDGAVRFWEAASGRAAGDSLKHQGWVTSVAFSPLGDTILTGSGDRTARLWKWRAASDAGVGLSDPGELRDAAFAPDGKAIVTVTRRGDVRSWNSEDGSPLDREPDRDRGPLDSRPTGGGMALLAPSENELVVWDGRTRKPLTAPLPHPSRIIGASISRDGRILATSCLDRRIRVWGMPDCRPIASREFDSLIWAIAIHPERRLILLGGGDGFVRTMDLDAGEISREPVTYSGGVVAAAFSPDGRKFVLCSNDLWARVWTYGEETKEIQKFRTDTSVWAVAFDPGMQAIATGSVGGILQFWDISTGKPIDAPMVHDFAIASLRISPDGRSILTMGFLDETARLWKRPLASLDGDADQVASRIRALTGLNLREDGVMESLPYTEWRRPHDPATR</sequence>
<dbReference type="InterPro" id="IPR049052">
    <property type="entry name" value="nSTAND1"/>
</dbReference>
<dbReference type="PROSITE" id="PS50294">
    <property type="entry name" value="WD_REPEATS_REGION"/>
    <property type="match status" value="5"/>
</dbReference>
<feature type="repeat" description="WD" evidence="3">
    <location>
        <begin position="1077"/>
        <end position="1116"/>
    </location>
</feature>
<evidence type="ECO:0000259" key="6">
    <source>
        <dbReference type="Pfam" id="PF20703"/>
    </source>
</evidence>
<feature type="repeat" description="WD" evidence="3">
    <location>
        <begin position="1202"/>
        <end position="1234"/>
    </location>
</feature>
<keyword evidence="5" id="KW-1133">Transmembrane helix</keyword>
<keyword evidence="5" id="KW-0812">Transmembrane</keyword>
<dbReference type="KEGG" id="agv:OJF2_10210"/>
<dbReference type="CDD" id="cd00200">
    <property type="entry name" value="WD40"/>
    <property type="match status" value="2"/>
</dbReference>
<feature type="repeat" description="WD" evidence="3">
    <location>
        <begin position="1036"/>
        <end position="1077"/>
    </location>
</feature>
<feature type="transmembrane region" description="Helical" evidence="5">
    <location>
        <begin position="854"/>
        <end position="876"/>
    </location>
</feature>
<feature type="compositionally biased region" description="Basic and acidic residues" evidence="4">
    <location>
        <begin position="1282"/>
        <end position="1294"/>
    </location>
</feature>
<feature type="repeat" description="WD" evidence="3">
    <location>
        <begin position="1327"/>
        <end position="1368"/>
    </location>
</feature>
<proteinExistence type="predicted"/>
<organism evidence="7 8">
    <name type="scientific">Aquisphaera giovannonii</name>
    <dbReference type="NCBI Taxonomy" id="406548"/>
    <lineage>
        <taxon>Bacteria</taxon>
        <taxon>Pseudomonadati</taxon>
        <taxon>Planctomycetota</taxon>
        <taxon>Planctomycetia</taxon>
        <taxon>Isosphaerales</taxon>
        <taxon>Isosphaeraceae</taxon>
        <taxon>Aquisphaera</taxon>
    </lineage>
</organism>
<dbReference type="Gene3D" id="2.130.10.10">
    <property type="entry name" value="YVTN repeat-like/Quinoprotein amine dehydrogenase"/>
    <property type="match status" value="3"/>
</dbReference>
<dbReference type="EMBL" id="CP042997">
    <property type="protein sequence ID" value="QEH32544.1"/>
    <property type="molecule type" value="Genomic_DNA"/>
</dbReference>
<feature type="repeat" description="WD" evidence="3">
    <location>
        <begin position="1459"/>
        <end position="1493"/>
    </location>
</feature>
<dbReference type="SUPFAM" id="SSF50978">
    <property type="entry name" value="WD40 repeat-like"/>
    <property type="match status" value="2"/>
</dbReference>
<dbReference type="PRINTS" id="PR00320">
    <property type="entry name" value="GPROTEINBRPT"/>
</dbReference>
<feature type="repeat" description="WD" evidence="3">
    <location>
        <begin position="1160"/>
        <end position="1201"/>
    </location>
</feature>
<evidence type="ECO:0000313" key="8">
    <source>
        <dbReference type="Proteomes" id="UP000324233"/>
    </source>
</evidence>
<dbReference type="InterPro" id="IPR020472">
    <property type="entry name" value="WD40_PAC1"/>
</dbReference>
<dbReference type="OrthoDB" id="500003at2"/>
<gene>
    <name evidence="7" type="ORF">OJF2_10210</name>
</gene>
<feature type="repeat" description="WD" evidence="3">
    <location>
        <begin position="952"/>
        <end position="993"/>
    </location>
</feature>
<dbReference type="PROSITE" id="PS00678">
    <property type="entry name" value="WD_REPEATS_1"/>
    <property type="match status" value="5"/>
</dbReference>
<keyword evidence="5" id="KW-0472">Membrane</keyword>
<keyword evidence="1 3" id="KW-0853">WD repeat</keyword>
<dbReference type="InterPro" id="IPR015943">
    <property type="entry name" value="WD40/YVTN_repeat-like_dom_sf"/>
</dbReference>
<keyword evidence="8" id="KW-1185">Reference proteome</keyword>
<feature type="region of interest" description="Disordered" evidence="4">
    <location>
        <begin position="1273"/>
        <end position="1303"/>
    </location>
</feature>
<feature type="repeat" description="WD" evidence="3">
    <location>
        <begin position="994"/>
        <end position="1035"/>
    </location>
</feature>
<dbReference type="PANTHER" id="PTHR22847">
    <property type="entry name" value="WD40 REPEAT PROTEIN"/>
    <property type="match status" value="1"/>
</dbReference>
<dbReference type="InterPro" id="IPR001680">
    <property type="entry name" value="WD40_rpt"/>
</dbReference>
<name>A0A5B9VWU4_9BACT</name>
<reference evidence="7 8" key="1">
    <citation type="submission" date="2019-08" db="EMBL/GenBank/DDBJ databases">
        <title>Deep-cultivation of Planctomycetes and their phenomic and genomic characterization uncovers novel biology.</title>
        <authorList>
            <person name="Wiegand S."/>
            <person name="Jogler M."/>
            <person name="Boedeker C."/>
            <person name="Pinto D."/>
            <person name="Vollmers J."/>
            <person name="Rivas-Marin E."/>
            <person name="Kohn T."/>
            <person name="Peeters S.H."/>
            <person name="Heuer A."/>
            <person name="Rast P."/>
            <person name="Oberbeckmann S."/>
            <person name="Bunk B."/>
            <person name="Jeske O."/>
            <person name="Meyerdierks A."/>
            <person name="Storesund J.E."/>
            <person name="Kallscheuer N."/>
            <person name="Luecker S."/>
            <person name="Lage O.M."/>
            <person name="Pohl T."/>
            <person name="Merkel B.J."/>
            <person name="Hornburger P."/>
            <person name="Mueller R.-W."/>
            <person name="Bruemmer F."/>
            <person name="Labrenz M."/>
            <person name="Spormann A.M."/>
            <person name="Op den Camp H."/>
            <person name="Overmann J."/>
            <person name="Amann R."/>
            <person name="Jetten M.S.M."/>
            <person name="Mascher T."/>
            <person name="Medema M.H."/>
            <person name="Devos D.P."/>
            <person name="Kaster A.-K."/>
            <person name="Ovreas L."/>
            <person name="Rohde M."/>
            <person name="Galperin M.Y."/>
            <person name="Jogler C."/>
        </authorList>
    </citation>
    <scope>NUCLEOTIDE SEQUENCE [LARGE SCALE GENOMIC DNA]</scope>
    <source>
        <strain evidence="7 8">OJF2</strain>
    </source>
</reference>
<evidence type="ECO:0000256" key="2">
    <source>
        <dbReference type="ARBA" id="ARBA00022737"/>
    </source>
</evidence>
<dbReference type="InterPro" id="IPR036322">
    <property type="entry name" value="WD40_repeat_dom_sf"/>
</dbReference>
<dbReference type="RefSeq" id="WP_148591814.1">
    <property type="nucleotide sequence ID" value="NZ_CP042997.1"/>
</dbReference>
<feature type="compositionally biased region" description="Pro residues" evidence="4">
    <location>
        <begin position="412"/>
        <end position="421"/>
    </location>
</feature>
<evidence type="ECO:0000256" key="3">
    <source>
        <dbReference type="PROSITE-ProRule" id="PRU00221"/>
    </source>
</evidence>
<evidence type="ECO:0000256" key="4">
    <source>
        <dbReference type="SAM" id="MobiDB-lite"/>
    </source>
</evidence>
<feature type="domain" description="Novel STAND NTPase 1" evidence="6">
    <location>
        <begin position="421"/>
        <end position="836"/>
    </location>
</feature>